<proteinExistence type="predicted"/>
<dbReference type="PANTHER" id="PTHR43581:SF4">
    <property type="entry name" value="ATP_GTP PHOSPHATASE"/>
    <property type="match status" value="1"/>
</dbReference>
<dbReference type="PIRSF" id="PIRSF029347">
    <property type="entry name" value="RecF"/>
    <property type="match status" value="1"/>
</dbReference>
<dbReference type="PANTHER" id="PTHR43581">
    <property type="entry name" value="ATP/GTP PHOSPHATASE"/>
    <property type="match status" value="1"/>
</dbReference>
<dbReference type="InterPro" id="IPR003959">
    <property type="entry name" value="ATPase_AAA_core"/>
</dbReference>
<evidence type="ECO:0000313" key="2">
    <source>
        <dbReference type="EMBL" id="MBD2251469.1"/>
    </source>
</evidence>
<dbReference type="Pfam" id="PF13304">
    <property type="entry name" value="AAA_21"/>
    <property type="match status" value="1"/>
</dbReference>
<name>A0ABR8BCM1_9NOSO</name>
<evidence type="ECO:0000313" key="3">
    <source>
        <dbReference type="Proteomes" id="UP000621307"/>
    </source>
</evidence>
<dbReference type="Proteomes" id="UP000621307">
    <property type="component" value="Unassembled WGS sequence"/>
</dbReference>
<reference evidence="2 3" key="1">
    <citation type="journal article" date="2020" name="ISME J.">
        <title>Comparative genomics reveals insights into cyanobacterial evolution and habitat adaptation.</title>
        <authorList>
            <person name="Chen M.Y."/>
            <person name="Teng W.K."/>
            <person name="Zhao L."/>
            <person name="Hu C.X."/>
            <person name="Zhou Y.K."/>
            <person name="Han B.P."/>
            <person name="Song L.R."/>
            <person name="Shu W.S."/>
        </authorList>
    </citation>
    <scope>NUCLEOTIDE SEQUENCE [LARGE SCALE GENOMIC DNA]</scope>
    <source>
        <strain evidence="2 3">FACHB-3921</strain>
    </source>
</reference>
<dbReference type="InterPro" id="IPR051396">
    <property type="entry name" value="Bact_Antivir_Def_Nuclease"/>
</dbReference>
<keyword evidence="3" id="KW-1185">Reference proteome</keyword>
<organism evidence="2 3">
    <name type="scientific">Nostoc parmelioides FACHB-3921</name>
    <dbReference type="NCBI Taxonomy" id="2692909"/>
    <lineage>
        <taxon>Bacteria</taxon>
        <taxon>Bacillati</taxon>
        <taxon>Cyanobacteriota</taxon>
        <taxon>Cyanophyceae</taxon>
        <taxon>Nostocales</taxon>
        <taxon>Nostocaceae</taxon>
        <taxon>Nostoc</taxon>
    </lineage>
</organism>
<dbReference type="Gene3D" id="3.40.50.300">
    <property type="entry name" value="P-loop containing nucleotide triphosphate hydrolases"/>
    <property type="match status" value="1"/>
</dbReference>
<dbReference type="InterPro" id="IPR027417">
    <property type="entry name" value="P-loop_NTPase"/>
</dbReference>
<dbReference type="EMBL" id="JACJQL010000010">
    <property type="protein sequence ID" value="MBD2251469.1"/>
    <property type="molecule type" value="Genomic_DNA"/>
</dbReference>
<gene>
    <name evidence="2" type="ORF">H6G14_09120</name>
</gene>
<sequence length="381" mass="43251">MNPVFNQLQINGYRGLKTVELSQLGQVNILVGDNNSGKTSILEAISILCNPLDPFQWLEVSQRRVYLGRTLAIPRPDINALRWIFPQNTTFSHDEDYEQEICIKTNGDTSIIEIKAQLEEIYSSGTESSNSEQINEDIVSTETESVRSGLELQVVAYPKTGQTNLFNHEVGQREIFQFWENERFIWRRRNKPFVNNATVSPAYSSSQPILERLTQIILENQGGKEEVLEIIQWFDSNIIDIEILSQSTNRATLYIKHQQLGLAPLYKFGDGLKRTLIIALTLFSTKNGVLLIDEIETSIHVSALTRVFSWLIEACCRRNVQLFATTHSLEAVDAMLKTDVSTDNIVAFRLNSQGKPPQRFSGNLLHRLRSERGLDIRGSHG</sequence>
<dbReference type="RefSeq" id="WP_190567034.1">
    <property type="nucleotide sequence ID" value="NZ_JACJQL010000010.1"/>
</dbReference>
<dbReference type="SUPFAM" id="SSF52540">
    <property type="entry name" value="P-loop containing nucleoside triphosphate hydrolases"/>
    <property type="match status" value="1"/>
</dbReference>
<evidence type="ECO:0000259" key="1">
    <source>
        <dbReference type="Pfam" id="PF13304"/>
    </source>
</evidence>
<accession>A0ABR8BCM1</accession>
<comment type="caution">
    <text evidence="2">The sequence shown here is derived from an EMBL/GenBank/DDBJ whole genome shotgun (WGS) entry which is preliminary data.</text>
</comment>
<dbReference type="InterPro" id="IPR014555">
    <property type="entry name" value="RecF-like"/>
</dbReference>
<protein>
    <submittedName>
        <fullName evidence="2">AAA family ATPase</fullName>
    </submittedName>
</protein>
<feature type="domain" description="ATPase AAA-type core" evidence="1">
    <location>
        <begin position="27"/>
        <end position="333"/>
    </location>
</feature>